<dbReference type="STRING" id="1157962.A0A250X997"/>
<feature type="repeat" description="TPR" evidence="3">
    <location>
        <begin position="665"/>
        <end position="698"/>
    </location>
</feature>
<dbReference type="Gene3D" id="1.25.40.10">
    <property type="entry name" value="Tetratricopeptide repeat domain"/>
    <property type="match status" value="1"/>
</dbReference>
<dbReference type="InterPro" id="IPR019734">
    <property type="entry name" value="TPR_rpt"/>
</dbReference>
<comment type="caution">
    <text evidence="5">The sequence shown here is derived from an EMBL/GenBank/DDBJ whole genome shotgun (WGS) entry which is preliminary data.</text>
</comment>
<reference evidence="5 6" key="1">
    <citation type="submission" date="2017-08" db="EMBL/GenBank/DDBJ databases">
        <title>Acidophilic green algal genome provides insights into adaptation to an acidic environment.</title>
        <authorList>
            <person name="Hirooka S."/>
            <person name="Hirose Y."/>
            <person name="Kanesaki Y."/>
            <person name="Higuchi S."/>
            <person name="Fujiwara T."/>
            <person name="Onuma R."/>
            <person name="Era A."/>
            <person name="Ohbayashi R."/>
            <person name="Uzuka A."/>
            <person name="Nozaki H."/>
            <person name="Yoshikawa H."/>
            <person name="Miyagishima S.Y."/>
        </authorList>
    </citation>
    <scope>NUCLEOTIDE SEQUENCE [LARGE SCALE GENOMIC DNA]</scope>
    <source>
        <strain evidence="5 6">NIES-2499</strain>
    </source>
</reference>
<dbReference type="Proteomes" id="UP000232323">
    <property type="component" value="Unassembled WGS sequence"/>
</dbReference>
<keyword evidence="6" id="KW-1185">Reference proteome</keyword>
<feature type="repeat" description="TPR" evidence="3">
    <location>
        <begin position="1019"/>
        <end position="1052"/>
    </location>
</feature>
<dbReference type="GO" id="GO:0003341">
    <property type="term" value="P:cilium movement"/>
    <property type="evidence" value="ECO:0007669"/>
    <property type="project" value="TreeGrafter"/>
</dbReference>
<keyword evidence="1" id="KW-0677">Repeat</keyword>
<dbReference type="SUPFAM" id="SSF48452">
    <property type="entry name" value="TPR-like"/>
    <property type="match status" value="2"/>
</dbReference>
<dbReference type="OrthoDB" id="546354at2759"/>
<gene>
    <name evidence="5" type="ORF">CEUSTIGMA_g7082.t1</name>
</gene>
<organism evidence="5 6">
    <name type="scientific">Chlamydomonas eustigma</name>
    <dbReference type="NCBI Taxonomy" id="1157962"/>
    <lineage>
        <taxon>Eukaryota</taxon>
        <taxon>Viridiplantae</taxon>
        <taxon>Chlorophyta</taxon>
        <taxon>core chlorophytes</taxon>
        <taxon>Chlorophyceae</taxon>
        <taxon>CS clade</taxon>
        <taxon>Chlamydomonadales</taxon>
        <taxon>Chlamydomonadaceae</taxon>
        <taxon>Chlamydomonas</taxon>
    </lineage>
</organism>
<dbReference type="PROSITE" id="PS50005">
    <property type="entry name" value="TPR"/>
    <property type="match status" value="2"/>
</dbReference>
<dbReference type="GO" id="GO:0070062">
    <property type="term" value="C:extracellular exosome"/>
    <property type="evidence" value="ECO:0007669"/>
    <property type="project" value="TreeGrafter"/>
</dbReference>
<evidence type="ECO:0000313" key="5">
    <source>
        <dbReference type="EMBL" id="GAX79641.1"/>
    </source>
</evidence>
<protein>
    <submittedName>
        <fullName evidence="5">Uncharacterized protein</fullName>
    </submittedName>
</protein>
<evidence type="ECO:0000256" key="4">
    <source>
        <dbReference type="SAM" id="MobiDB-lite"/>
    </source>
</evidence>
<feature type="region of interest" description="Disordered" evidence="4">
    <location>
        <begin position="37"/>
        <end position="79"/>
    </location>
</feature>
<dbReference type="SMART" id="SM00028">
    <property type="entry name" value="TPR"/>
    <property type="match status" value="4"/>
</dbReference>
<dbReference type="GO" id="GO:0060271">
    <property type="term" value="P:cilium assembly"/>
    <property type="evidence" value="ECO:0007669"/>
    <property type="project" value="TreeGrafter"/>
</dbReference>
<dbReference type="InterPro" id="IPR011990">
    <property type="entry name" value="TPR-like_helical_dom_sf"/>
</dbReference>
<dbReference type="AlphaFoldDB" id="A0A250X997"/>
<keyword evidence="2 3" id="KW-0802">TPR repeat</keyword>
<proteinExistence type="predicted"/>
<feature type="region of interest" description="Disordered" evidence="4">
    <location>
        <begin position="203"/>
        <end position="241"/>
    </location>
</feature>
<feature type="compositionally biased region" description="Basic and acidic residues" evidence="4">
    <location>
        <begin position="214"/>
        <end position="223"/>
    </location>
</feature>
<evidence type="ECO:0000256" key="1">
    <source>
        <dbReference type="ARBA" id="ARBA00022737"/>
    </source>
</evidence>
<evidence type="ECO:0000313" key="6">
    <source>
        <dbReference type="Proteomes" id="UP000232323"/>
    </source>
</evidence>
<evidence type="ECO:0000256" key="3">
    <source>
        <dbReference type="PROSITE-ProRule" id="PRU00339"/>
    </source>
</evidence>
<accession>A0A250X997</accession>
<name>A0A250X997_9CHLO</name>
<dbReference type="PANTHER" id="PTHR44314:SF1">
    <property type="entry name" value="CILIA- AND FLAGELLA-ASSOCIATED PROTEIN 70"/>
    <property type="match status" value="1"/>
</dbReference>
<dbReference type="InterPro" id="IPR052628">
    <property type="entry name" value="CFAP70"/>
</dbReference>
<dbReference type="Pfam" id="PF13181">
    <property type="entry name" value="TPR_8"/>
    <property type="match status" value="2"/>
</dbReference>
<dbReference type="PANTHER" id="PTHR44314">
    <property type="entry name" value="CILIA- AND FLAGELLA-ASSOCIATED PROTEIN 70"/>
    <property type="match status" value="1"/>
</dbReference>
<evidence type="ECO:0000256" key="2">
    <source>
        <dbReference type="ARBA" id="ARBA00022803"/>
    </source>
</evidence>
<feature type="compositionally biased region" description="Pro residues" evidence="4">
    <location>
        <begin position="62"/>
        <end position="77"/>
    </location>
</feature>
<sequence length="1189" mass="128271">MPPKANIEVTEVKQNDLNPYGAFINVSIPAAVLSLDVPARPPTASGAPAKVKTPPGKTAQEVPPPPPHEPDAPPPPQTHFSLAYSTVLAPVEGDATVPAPKEVGDKTLTNLCYNYHFEKGFRFDATLTAAELLINTKVVIQLHDTASNGVLAAVTLDMLPFARGKQVYELTDIQLTPESRPEGSVKLLSGSIQSLKVYTTYREAPHAPSPSNEGEVKTPEVKPPDAPTPAVPSEEQLVEPQPYRFVSEEDVADGCNVVELGLPSIAPIPPTLQAALDLVRGKDGLQGKINFQLAVALPAPCPTLKVQGQLSKDGTIVFDAPKRFILSADAAEKLRTQLEAGQPLAIEVARYVTNEAFVDNAWEAYHGMSWVSESSTQGLLVDGTVEVAEDALPLVAWAAGVADKVEGSQLLGSGCLPAYAAPAKGKPVEPEVLPGTSAWQLCGAAVQNFSIKLCDPIVPIWSPPSEPERKLTDLVPTRDLHPAPPPPTASDDFQKQVDISLSQLVDTYLDHKSVSDQNTPAADPAMPVAQRHRELIFQLNHSGAYTALREGLKAPLLRVVKEELGASGAMSKREMEPLYGKLYKRLMNLVHIQLARVKDGTLKPVHAVVPSYEESSHLLGLATQYEESGLWLASNDSNMDHQRGQNLLHRAENLHQRRLLDSDNEHVWYDHATFSMRLGHLDSALSSARKCLEINPAHPGALLLTAAVTLTQAVRQLAVRDTEVAGVVQSSEISSLMETACVAGHALVVVSGNEQGIPWAFLAILYSKEPSLPGPNRHNQPWSRCRQQLSLLERRALAAQQPPAEANAFFQLRNIMLTMHLPELADLAEVAMPLLQRSYKGLQCLALDVASLQRVLIPGGPADQSGTVADGIMKKLKEAGLLARRCARQAEAAHAAATSMAQSSAAAAAAAATEEAGDLAAEPSGIPEEGVSASTSLLLQVVLMQAEISWRLGLTDAAILIYQKAVNLADSISYTPTKVHLKIAEAFMRVSQPQCAIDSLLKVAESSQPASSENHSSSPLLWLLVGRAYMQIGQMENADMALSQSNLLDPELPEPWGLLALISVRVQRWSDASKALSQGKRVGLQEAEVLALVAAEYEVAGRWEQASEVLAWAVKCQAQPRFEDLYRLIQAHVRLYNAKEARRYLDMASSTIIPSTLQEGDTMGEEQAMHLAALNELALRIEALPVNEH</sequence>
<dbReference type="GO" id="GO:0031514">
    <property type="term" value="C:motile cilium"/>
    <property type="evidence" value="ECO:0007669"/>
    <property type="project" value="TreeGrafter"/>
</dbReference>
<dbReference type="EMBL" id="BEGY01000044">
    <property type="protein sequence ID" value="GAX79641.1"/>
    <property type="molecule type" value="Genomic_DNA"/>
</dbReference>